<dbReference type="AlphaFoldDB" id="G8R4W0"/>
<dbReference type="InterPro" id="IPR026414">
    <property type="entry name" value="ExosoTase_F-assoc_memb"/>
</dbReference>
<evidence type="ECO:0000313" key="3">
    <source>
        <dbReference type="Proteomes" id="UP000005631"/>
    </source>
</evidence>
<protein>
    <recommendedName>
        <fullName evidence="4">Exosortase F-associated protein</fullName>
    </recommendedName>
</protein>
<reference evidence="2 3" key="1">
    <citation type="journal article" date="2012" name="Stand. Genomic Sci.">
        <title>Genome sequence of the orange-pigmented seawater bacterium Owenweeksia hongkongensis type strain (UST20020801(T)).</title>
        <authorList>
            <person name="Riedel T."/>
            <person name="Held B."/>
            <person name="Nolan M."/>
            <person name="Lucas S."/>
            <person name="Lapidus A."/>
            <person name="Tice H."/>
            <person name="Del Rio T.G."/>
            <person name="Cheng J.F."/>
            <person name="Han C."/>
            <person name="Tapia R."/>
            <person name="Goodwin L.A."/>
            <person name="Pitluck S."/>
            <person name="Liolios K."/>
            <person name="Mavromatis K."/>
            <person name="Pagani I."/>
            <person name="Ivanova N."/>
            <person name="Mikhailova N."/>
            <person name="Pati A."/>
            <person name="Chen A."/>
            <person name="Palaniappan K."/>
            <person name="Rohde M."/>
            <person name="Tindall B.J."/>
            <person name="Detter J.C."/>
            <person name="Goker M."/>
            <person name="Woyke T."/>
            <person name="Bristow J."/>
            <person name="Eisen J.A."/>
            <person name="Markowitz V."/>
            <person name="Hugenholtz P."/>
            <person name="Klenk H.P."/>
            <person name="Kyrpides N.C."/>
        </authorList>
    </citation>
    <scope>NUCLEOTIDE SEQUENCE</scope>
    <source>
        <strain evidence="3">DSM 17368 / JCM 12287 / NRRL B-23963</strain>
    </source>
</reference>
<feature type="transmembrane region" description="Helical" evidence="1">
    <location>
        <begin position="6"/>
        <end position="26"/>
    </location>
</feature>
<keyword evidence="1" id="KW-0812">Transmembrane</keyword>
<dbReference type="Proteomes" id="UP000005631">
    <property type="component" value="Chromosome"/>
</dbReference>
<organism evidence="2 3">
    <name type="scientific">Owenweeksia hongkongensis (strain DSM 17368 / CIP 108786 / JCM 12287 / NRRL B-23963 / UST20020801)</name>
    <dbReference type="NCBI Taxonomy" id="926562"/>
    <lineage>
        <taxon>Bacteria</taxon>
        <taxon>Pseudomonadati</taxon>
        <taxon>Bacteroidota</taxon>
        <taxon>Flavobacteriia</taxon>
        <taxon>Flavobacteriales</taxon>
        <taxon>Owenweeksiaceae</taxon>
        <taxon>Owenweeksia</taxon>
    </lineage>
</organism>
<evidence type="ECO:0000256" key="1">
    <source>
        <dbReference type="SAM" id="Phobius"/>
    </source>
</evidence>
<keyword evidence="1" id="KW-0472">Membrane</keyword>
<accession>G8R4W0</accession>
<proteinExistence type="predicted"/>
<keyword evidence="3" id="KW-1185">Reference proteome</keyword>
<dbReference type="HOGENOM" id="CLU_1775597_0_0_10"/>
<name>G8R4W0_OWEHD</name>
<dbReference type="RefSeq" id="WP_014203621.1">
    <property type="nucleotide sequence ID" value="NC_016599.1"/>
</dbReference>
<feature type="transmembrane region" description="Helical" evidence="1">
    <location>
        <begin position="86"/>
        <end position="107"/>
    </location>
</feature>
<dbReference type="NCBIfam" id="TIGR04127">
    <property type="entry name" value="flavo_near_exo"/>
    <property type="match status" value="1"/>
</dbReference>
<feature type="transmembrane region" description="Helical" evidence="1">
    <location>
        <begin position="119"/>
        <end position="139"/>
    </location>
</feature>
<keyword evidence="1" id="KW-1133">Transmembrane helix</keyword>
<dbReference type="EMBL" id="CP003156">
    <property type="protein sequence ID" value="AEV34274.1"/>
    <property type="molecule type" value="Genomic_DNA"/>
</dbReference>
<dbReference type="eggNOG" id="ENOG5033ETJ">
    <property type="taxonomic scope" value="Bacteria"/>
</dbReference>
<evidence type="ECO:0000313" key="2">
    <source>
        <dbReference type="EMBL" id="AEV34274.1"/>
    </source>
</evidence>
<dbReference type="KEGG" id="oho:Oweho_3323"/>
<evidence type="ECO:0008006" key="4">
    <source>
        <dbReference type="Google" id="ProtNLM"/>
    </source>
</evidence>
<dbReference type="OrthoDB" id="982493at2"/>
<dbReference type="STRING" id="926562.Oweho_3323"/>
<gene>
    <name evidence="2" type="ordered locus">Oweho_3323</name>
</gene>
<sequence length="146" mass="17089">MTLTRWFYIALGVSGLFLVYLFQDYLDFHSILFKAKLPQKLDYATSYADTETFPFVVNKVGRYLCNDLFSIAIIYGIFGEKKYARFAMYVMFFGLLVLLPIYLWLYLAQPAGFSSMISHLHRVVMNPVLMMLLIPAFFFQRKSQVQ</sequence>